<accession>A0A937RHV7</accession>
<proteinExistence type="predicted"/>
<dbReference type="Pfam" id="PF06841">
    <property type="entry name" value="Phage_T4_gp19"/>
    <property type="match status" value="1"/>
</dbReference>
<dbReference type="InterPro" id="IPR011747">
    <property type="entry name" value="CHP02241"/>
</dbReference>
<dbReference type="PANTHER" id="PTHR38009">
    <property type="entry name" value="CONSERVED HYPOTHETICAL PHAGE TAIL PROTEIN"/>
    <property type="match status" value="1"/>
</dbReference>
<sequence>MIGLSWAPAVIGNWVPGVRPLDPFPGFNFAVEIEGLMVGGFTSVDGLGGEIRTTEYREGGVNGYVHRLPDCATSTNLVLKHGLTANSSLWNWYDNAARGVIQRCNGTIMMLDRRQIPLMWWNFRNALPVRWTGPALDASSDGIIFESIELAHEGLSKPLASQALAAAHGLAQMARV</sequence>
<comment type="caution">
    <text evidence="1">The sequence shown here is derived from an EMBL/GenBank/DDBJ whole genome shotgun (WGS) entry which is preliminary data.</text>
</comment>
<dbReference type="NCBIfam" id="TIGR02241">
    <property type="entry name" value="conserved hypothetical phage tail region protein"/>
    <property type="match status" value="1"/>
</dbReference>
<dbReference type="EMBL" id="JAEACQ010000126">
    <property type="protein sequence ID" value="MBL7626306.1"/>
    <property type="molecule type" value="Genomic_DNA"/>
</dbReference>
<gene>
    <name evidence="1" type="ORF">I7412_03770</name>
</gene>
<dbReference type="PANTHER" id="PTHR38009:SF1">
    <property type="entry name" value="CONSERVED HYPOTHETICAL PHAGE TAIL PROTEIN"/>
    <property type="match status" value="1"/>
</dbReference>
<dbReference type="Proteomes" id="UP000604475">
    <property type="component" value="Unassembled WGS sequence"/>
</dbReference>
<evidence type="ECO:0000313" key="2">
    <source>
        <dbReference type="Proteomes" id="UP000604475"/>
    </source>
</evidence>
<protein>
    <submittedName>
        <fullName evidence="1">Phage tail protein</fullName>
    </submittedName>
</protein>
<keyword evidence="2" id="KW-1185">Reference proteome</keyword>
<evidence type="ECO:0000313" key="1">
    <source>
        <dbReference type="EMBL" id="MBL7626306.1"/>
    </source>
</evidence>
<dbReference type="InterPro" id="IPR010667">
    <property type="entry name" value="Phage_T4_Gp19"/>
</dbReference>
<organism evidence="1 2">
    <name type="scientific">Frankia nepalensis</name>
    <dbReference type="NCBI Taxonomy" id="1836974"/>
    <lineage>
        <taxon>Bacteria</taxon>
        <taxon>Bacillati</taxon>
        <taxon>Actinomycetota</taxon>
        <taxon>Actinomycetes</taxon>
        <taxon>Frankiales</taxon>
        <taxon>Frankiaceae</taxon>
        <taxon>Frankia</taxon>
    </lineage>
</organism>
<dbReference type="AlphaFoldDB" id="A0A937RHV7"/>
<name>A0A937RHV7_9ACTN</name>
<dbReference type="GO" id="GO:0005198">
    <property type="term" value="F:structural molecule activity"/>
    <property type="evidence" value="ECO:0007669"/>
    <property type="project" value="InterPro"/>
</dbReference>
<reference evidence="1" key="1">
    <citation type="submission" date="2020-12" db="EMBL/GenBank/DDBJ databases">
        <title>Genomic characterization of non-nitrogen-fixing Frankia strains.</title>
        <authorList>
            <person name="Carlos-Shanley C."/>
            <person name="Guerra T."/>
            <person name="Hahn D."/>
        </authorList>
    </citation>
    <scope>NUCLEOTIDE SEQUENCE</scope>
    <source>
        <strain evidence="1">CN6</strain>
    </source>
</reference>
<dbReference type="RefSeq" id="WP_202999671.1">
    <property type="nucleotide sequence ID" value="NZ_JADWYU010000025.1"/>
</dbReference>